<evidence type="ECO:0000313" key="3">
    <source>
        <dbReference type="Proteomes" id="UP000183994"/>
    </source>
</evidence>
<accession>A0A1M6FIP7</accession>
<keyword evidence="3" id="KW-1185">Reference proteome</keyword>
<sequence>MSQPKTVYVNSDDTAVFVCPNCGSSKTASVARFKNQRGAIKVRCACKEVYRVQLEFRRSWRKPTELNGLYTKAGDETIGGRMVVKNISQGGVGFITKSKNRLQIGDVINLKFNLDDAEKSQIRKRAEVRVVEDHYTGCQFTDMAGTYDKALGFYLKR</sequence>
<reference evidence="3" key="1">
    <citation type="submission" date="2016-11" db="EMBL/GenBank/DDBJ databases">
        <authorList>
            <person name="Varghese N."/>
            <person name="Submissions S."/>
        </authorList>
    </citation>
    <scope>NUCLEOTIDE SEQUENCE [LARGE SCALE GENOMIC DNA]</scope>
    <source>
        <strain evidence="3">DSM 16219</strain>
    </source>
</reference>
<dbReference type="AlphaFoldDB" id="A0A1M6FIP7"/>
<dbReference type="SUPFAM" id="SSF141371">
    <property type="entry name" value="PilZ domain-like"/>
    <property type="match status" value="1"/>
</dbReference>
<gene>
    <name evidence="2" type="ORF">SAMN02745216_00831</name>
</gene>
<dbReference type="Proteomes" id="UP000183994">
    <property type="component" value="Unassembled WGS sequence"/>
</dbReference>
<protein>
    <submittedName>
        <fullName evidence="2">PilZ domain-containing protein</fullName>
    </submittedName>
</protein>
<organism evidence="2 3">
    <name type="scientific">Desulfatibacillum alkenivorans DSM 16219</name>
    <dbReference type="NCBI Taxonomy" id="1121393"/>
    <lineage>
        <taxon>Bacteria</taxon>
        <taxon>Pseudomonadati</taxon>
        <taxon>Thermodesulfobacteriota</taxon>
        <taxon>Desulfobacteria</taxon>
        <taxon>Desulfobacterales</taxon>
        <taxon>Desulfatibacillaceae</taxon>
        <taxon>Desulfatibacillum</taxon>
    </lineage>
</organism>
<dbReference type="InterPro" id="IPR009875">
    <property type="entry name" value="PilZ_domain"/>
</dbReference>
<name>A0A1M6FIP7_9BACT</name>
<evidence type="ECO:0000259" key="1">
    <source>
        <dbReference type="Pfam" id="PF07238"/>
    </source>
</evidence>
<dbReference type="Pfam" id="PF07238">
    <property type="entry name" value="PilZ"/>
    <property type="match status" value="1"/>
</dbReference>
<dbReference type="RefSeq" id="WP_073473183.1">
    <property type="nucleotide sequence ID" value="NZ_FQZU01000003.1"/>
</dbReference>
<dbReference type="OrthoDB" id="5511523at2"/>
<dbReference type="STRING" id="1121393.SAMN02745216_00831"/>
<dbReference type="GO" id="GO:0035438">
    <property type="term" value="F:cyclic-di-GMP binding"/>
    <property type="evidence" value="ECO:0007669"/>
    <property type="project" value="InterPro"/>
</dbReference>
<feature type="domain" description="PilZ" evidence="1">
    <location>
        <begin position="57"/>
        <end position="154"/>
    </location>
</feature>
<evidence type="ECO:0000313" key="2">
    <source>
        <dbReference type="EMBL" id="SHI97519.1"/>
    </source>
</evidence>
<proteinExistence type="predicted"/>
<dbReference type="EMBL" id="FQZU01000003">
    <property type="protein sequence ID" value="SHI97519.1"/>
    <property type="molecule type" value="Genomic_DNA"/>
</dbReference>
<dbReference type="Gene3D" id="2.40.10.220">
    <property type="entry name" value="predicted glycosyltransferase like domains"/>
    <property type="match status" value="1"/>
</dbReference>